<keyword evidence="1" id="KW-1133">Transmembrane helix</keyword>
<keyword evidence="1" id="KW-0472">Membrane</keyword>
<proteinExistence type="predicted"/>
<evidence type="ECO:0000313" key="3">
    <source>
        <dbReference type="Proteomes" id="UP000176511"/>
    </source>
</evidence>
<evidence type="ECO:0000313" key="2">
    <source>
        <dbReference type="EMBL" id="OGG61152.1"/>
    </source>
</evidence>
<dbReference type="Proteomes" id="UP000176511">
    <property type="component" value="Unassembled WGS sequence"/>
</dbReference>
<keyword evidence="1" id="KW-0812">Transmembrane</keyword>
<dbReference type="AlphaFoldDB" id="A0A1F6DJF6"/>
<feature type="transmembrane region" description="Helical" evidence="1">
    <location>
        <begin position="41"/>
        <end position="60"/>
    </location>
</feature>
<name>A0A1F6DJF6_9BACT</name>
<reference evidence="2 3" key="1">
    <citation type="journal article" date="2016" name="Nat. Commun.">
        <title>Thousands of microbial genomes shed light on interconnected biogeochemical processes in an aquifer system.</title>
        <authorList>
            <person name="Anantharaman K."/>
            <person name="Brown C.T."/>
            <person name="Hug L.A."/>
            <person name="Sharon I."/>
            <person name="Castelle C.J."/>
            <person name="Probst A.J."/>
            <person name="Thomas B.C."/>
            <person name="Singh A."/>
            <person name="Wilkins M.J."/>
            <person name="Karaoz U."/>
            <person name="Brodie E.L."/>
            <person name="Williams K.H."/>
            <person name="Hubbard S.S."/>
            <person name="Banfield J.F."/>
        </authorList>
    </citation>
    <scope>NUCLEOTIDE SEQUENCE [LARGE SCALE GENOMIC DNA]</scope>
</reference>
<protein>
    <submittedName>
        <fullName evidence="2">Uncharacterized protein</fullName>
    </submittedName>
</protein>
<gene>
    <name evidence="2" type="ORF">A3C87_03300</name>
</gene>
<evidence type="ECO:0000256" key="1">
    <source>
        <dbReference type="SAM" id="Phobius"/>
    </source>
</evidence>
<accession>A0A1F6DJF6</accession>
<organism evidence="2 3">
    <name type="scientific">Candidatus Kaiserbacteria bacterium RIFCSPHIGHO2_02_FULL_49_34</name>
    <dbReference type="NCBI Taxonomy" id="1798491"/>
    <lineage>
        <taxon>Bacteria</taxon>
        <taxon>Candidatus Kaiseribacteriota</taxon>
    </lineage>
</organism>
<sequence length="131" mass="14567">MRLYVLIGFALVFLAAALVEFLLWGRAFILKDAALLDMSHILFLFAMVIGIYVLHAVHSYKKRTACVFQVRFAAVLVLGPLLAGMIANIWWPNIALTIGTCASVLMFAPFFLELIVVKKDKDIGRSNPSSH</sequence>
<feature type="transmembrane region" description="Helical" evidence="1">
    <location>
        <begin position="97"/>
        <end position="117"/>
    </location>
</feature>
<dbReference type="EMBL" id="MFLE01000025">
    <property type="protein sequence ID" value="OGG61152.1"/>
    <property type="molecule type" value="Genomic_DNA"/>
</dbReference>
<feature type="transmembrane region" description="Helical" evidence="1">
    <location>
        <begin position="72"/>
        <end position="91"/>
    </location>
</feature>
<comment type="caution">
    <text evidence="2">The sequence shown here is derived from an EMBL/GenBank/DDBJ whole genome shotgun (WGS) entry which is preliminary data.</text>
</comment>